<keyword evidence="6" id="KW-1185">Reference proteome</keyword>
<evidence type="ECO:0000256" key="1">
    <source>
        <dbReference type="ARBA" id="ARBA00008455"/>
    </source>
</evidence>
<dbReference type="GO" id="GO:0008234">
    <property type="term" value="F:cysteine-type peptidase activity"/>
    <property type="evidence" value="ECO:0007669"/>
    <property type="project" value="InterPro"/>
</dbReference>
<organism evidence="5 6">
    <name type="scientific">Rotaria sordida</name>
    <dbReference type="NCBI Taxonomy" id="392033"/>
    <lineage>
        <taxon>Eukaryota</taxon>
        <taxon>Metazoa</taxon>
        <taxon>Spiralia</taxon>
        <taxon>Gnathifera</taxon>
        <taxon>Rotifera</taxon>
        <taxon>Eurotatoria</taxon>
        <taxon>Bdelloidea</taxon>
        <taxon>Philodinida</taxon>
        <taxon>Philodinidae</taxon>
        <taxon>Rotaria</taxon>
    </lineage>
</organism>
<feature type="chain" id="PRO_5035601508" description="Peptidase C1A papain C-terminal domain-containing protein" evidence="2">
    <location>
        <begin position="26"/>
        <end position="239"/>
    </location>
</feature>
<dbReference type="Proteomes" id="UP000663870">
    <property type="component" value="Unassembled WGS sequence"/>
</dbReference>
<dbReference type="SMART" id="SM00645">
    <property type="entry name" value="Pept_C1"/>
    <property type="match status" value="1"/>
</dbReference>
<dbReference type="InterPro" id="IPR000668">
    <property type="entry name" value="Peptidase_C1A_C"/>
</dbReference>
<dbReference type="CDD" id="cd02248">
    <property type="entry name" value="Peptidase_C1A"/>
    <property type="match status" value="1"/>
</dbReference>
<evidence type="ECO:0000256" key="2">
    <source>
        <dbReference type="SAM" id="SignalP"/>
    </source>
</evidence>
<dbReference type="Proteomes" id="UP000663854">
    <property type="component" value="Unassembled WGS sequence"/>
</dbReference>
<comment type="similarity">
    <text evidence="1">Belongs to the peptidase C1 family.</text>
</comment>
<feature type="domain" description="Peptidase C1A papain C-terminal" evidence="3">
    <location>
        <begin position="33"/>
        <end position="235"/>
    </location>
</feature>
<keyword evidence="2" id="KW-0732">Signal</keyword>
<protein>
    <recommendedName>
        <fullName evidence="3">Peptidase C1A papain C-terminal domain-containing protein</fullName>
    </recommendedName>
</protein>
<reference evidence="5" key="1">
    <citation type="submission" date="2021-02" db="EMBL/GenBank/DDBJ databases">
        <authorList>
            <person name="Nowell W R."/>
        </authorList>
    </citation>
    <scope>NUCLEOTIDE SEQUENCE</scope>
</reference>
<dbReference type="PANTHER" id="PTHR12411">
    <property type="entry name" value="CYSTEINE PROTEASE FAMILY C1-RELATED"/>
    <property type="match status" value="1"/>
</dbReference>
<dbReference type="PROSITE" id="PS00640">
    <property type="entry name" value="THIOL_PROTEASE_ASN"/>
    <property type="match status" value="1"/>
</dbReference>
<sequence length="239" mass="26407">MRLLTFTIVYFFSQLFISIGAVVNGDDSTSNTFPVNLDWRTRGVIAPIYSQGQSPYVAAITMVETIESLYAIETGNLTRGSVARVIDCCPKFIVDFECIVRLGGICRDSDYPTARGTCEPNACVPFATFEKLIVFRGLDDEQLVPLIQNATLLVSVDAASIRFMEYQNGIFQDQTCSSTTIDHLLQLVGYGQSETGEPFWIAKNSWGESWGDNGYIRILRGKNICGIATQSIVRLVIGL</sequence>
<name>A0A814MKX0_9BILA</name>
<accession>A0A814MKX0</accession>
<gene>
    <name evidence="5" type="ORF">JXQ802_LOCUS18173</name>
    <name evidence="4" type="ORF">PYM288_LOCUS14497</name>
</gene>
<dbReference type="AlphaFoldDB" id="A0A814MKX0"/>
<dbReference type="InterPro" id="IPR039417">
    <property type="entry name" value="Peptidase_C1A_papain-like"/>
</dbReference>
<dbReference type="GO" id="GO:0006508">
    <property type="term" value="P:proteolysis"/>
    <property type="evidence" value="ECO:0007669"/>
    <property type="project" value="InterPro"/>
</dbReference>
<dbReference type="InterPro" id="IPR038765">
    <property type="entry name" value="Papain-like_cys_pep_sf"/>
</dbReference>
<evidence type="ECO:0000313" key="4">
    <source>
        <dbReference type="EMBL" id="CAF0998757.1"/>
    </source>
</evidence>
<proteinExistence type="inferred from homology"/>
<feature type="signal peptide" evidence="2">
    <location>
        <begin position="1"/>
        <end position="25"/>
    </location>
</feature>
<evidence type="ECO:0000313" key="5">
    <source>
        <dbReference type="EMBL" id="CAF1080792.1"/>
    </source>
</evidence>
<dbReference type="InterPro" id="IPR025661">
    <property type="entry name" value="Pept_asp_AS"/>
</dbReference>
<dbReference type="EMBL" id="CAJNOH010000320">
    <property type="protein sequence ID" value="CAF0998757.1"/>
    <property type="molecule type" value="Genomic_DNA"/>
</dbReference>
<dbReference type="Gene3D" id="3.90.70.10">
    <property type="entry name" value="Cysteine proteinases"/>
    <property type="match status" value="1"/>
</dbReference>
<dbReference type="SUPFAM" id="SSF54001">
    <property type="entry name" value="Cysteine proteinases"/>
    <property type="match status" value="1"/>
</dbReference>
<dbReference type="Pfam" id="PF00112">
    <property type="entry name" value="Peptidase_C1"/>
    <property type="match status" value="1"/>
</dbReference>
<dbReference type="InterPro" id="IPR013128">
    <property type="entry name" value="Peptidase_C1A"/>
</dbReference>
<comment type="caution">
    <text evidence="5">The sequence shown here is derived from an EMBL/GenBank/DDBJ whole genome shotgun (WGS) entry which is preliminary data.</text>
</comment>
<evidence type="ECO:0000259" key="3">
    <source>
        <dbReference type="SMART" id="SM00645"/>
    </source>
</evidence>
<evidence type="ECO:0000313" key="6">
    <source>
        <dbReference type="Proteomes" id="UP000663870"/>
    </source>
</evidence>
<dbReference type="EMBL" id="CAJNOL010000472">
    <property type="protein sequence ID" value="CAF1080792.1"/>
    <property type="molecule type" value="Genomic_DNA"/>
</dbReference>